<dbReference type="InterPro" id="IPR003615">
    <property type="entry name" value="HNH_nuc"/>
</dbReference>
<name>A0AAI8Z5U6_9PEZI</name>
<sequence>MRTRSPIPSPSPPPRRARSDIVIRHPGCISANILLTFCATDDVEDAIPDTVASGNRSVERGVAWDVVYWACAIVTGNRFDCYLTRTSDPAAERVWRPSSGVLPSGDYWLQVPRGNATASLQQLPYAIVPNFRSWTFPMAHNFERLLRTTWSDSIDDPGLTHESANPLRMAVRSRDQKCLVTASNLPLEVAHLIPTAEESWWQRHQFSPGLDSDVNCILLRQDVHTNFDATRFSIVPKPLHSPSTKCAPTIHVWSDGDPKYHQTWHNLRLRQVRGIDPMRLFARFAFDVFPMLRPFLQAGQVRRLLVLDEFNFPQAKSCNGEQCKEYYEQRVRGKSGSPTKRARPSASVDRQDAHGSMPRSFDSGIGWRWEEESEGELEDRNETEVIPRGEDWRYTTDDIAAEHELWQLEHRGKRKRHRQEEWEEDEENDAAAEQEETSRGRSRKSKKLNNYVPETHVAWAPAGG</sequence>
<evidence type="ECO:0000313" key="4">
    <source>
        <dbReference type="Proteomes" id="UP001296104"/>
    </source>
</evidence>
<dbReference type="Proteomes" id="UP001296104">
    <property type="component" value="Unassembled WGS sequence"/>
</dbReference>
<evidence type="ECO:0000313" key="3">
    <source>
        <dbReference type="EMBL" id="CAK4032973.1"/>
    </source>
</evidence>
<dbReference type="EMBL" id="CAVMBE010000075">
    <property type="protein sequence ID" value="CAK4032973.1"/>
    <property type="molecule type" value="Genomic_DNA"/>
</dbReference>
<proteinExistence type="predicted"/>
<gene>
    <name evidence="3" type="ORF">LECACI_7A008131</name>
</gene>
<reference evidence="3" key="1">
    <citation type="submission" date="2023-11" db="EMBL/GenBank/DDBJ databases">
        <authorList>
            <person name="Alioto T."/>
            <person name="Alioto T."/>
            <person name="Gomez Garrido J."/>
        </authorList>
    </citation>
    <scope>NUCLEOTIDE SEQUENCE</scope>
</reference>
<feature type="region of interest" description="Disordered" evidence="1">
    <location>
        <begin position="329"/>
        <end position="365"/>
    </location>
</feature>
<feature type="compositionally biased region" description="Acidic residues" evidence="1">
    <location>
        <begin position="421"/>
        <end position="435"/>
    </location>
</feature>
<organism evidence="3 4">
    <name type="scientific">Lecanosticta acicola</name>
    <dbReference type="NCBI Taxonomy" id="111012"/>
    <lineage>
        <taxon>Eukaryota</taxon>
        <taxon>Fungi</taxon>
        <taxon>Dikarya</taxon>
        <taxon>Ascomycota</taxon>
        <taxon>Pezizomycotina</taxon>
        <taxon>Dothideomycetes</taxon>
        <taxon>Dothideomycetidae</taxon>
        <taxon>Mycosphaerellales</taxon>
        <taxon>Mycosphaerellaceae</taxon>
        <taxon>Lecanosticta</taxon>
    </lineage>
</organism>
<evidence type="ECO:0000256" key="1">
    <source>
        <dbReference type="SAM" id="MobiDB-lite"/>
    </source>
</evidence>
<keyword evidence="4" id="KW-1185">Reference proteome</keyword>
<comment type="caution">
    <text evidence="3">The sequence shown here is derived from an EMBL/GenBank/DDBJ whole genome shotgun (WGS) entry which is preliminary data.</text>
</comment>
<protein>
    <recommendedName>
        <fullName evidence="2">HNH nuclease domain-containing protein</fullName>
    </recommendedName>
</protein>
<evidence type="ECO:0000259" key="2">
    <source>
        <dbReference type="Pfam" id="PF13391"/>
    </source>
</evidence>
<feature type="region of interest" description="Disordered" evidence="1">
    <location>
        <begin position="408"/>
        <end position="464"/>
    </location>
</feature>
<dbReference type="Pfam" id="PF13391">
    <property type="entry name" value="HNH_2"/>
    <property type="match status" value="1"/>
</dbReference>
<accession>A0AAI8Z5U6</accession>
<dbReference type="AlphaFoldDB" id="A0AAI8Z5U6"/>
<feature type="domain" description="HNH nuclease" evidence="2">
    <location>
        <begin position="178"/>
        <end position="235"/>
    </location>
</feature>